<feature type="signal peptide" evidence="3">
    <location>
        <begin position="1"/>
        <end position="16"/>
    </location>
</feature>
<proteinExistence type="predicted"/>
<dbReference type="AlphaFoldDB" id="A0A2K3D4Y6"/>
<keyword evidence="5" id="KW-1185">Reference proteome</keyword>
<evidence type="ECO:0000313" key="4">
    <source>
        <dbReference type="EMBL" id="PNW75589.1"/>
    </source>
</evidence>
<dbReference type="InterPro" id="IPR052219">
    <property type="entry name" value="Photolyase_Class-2"/>
</dbReference>
<dbReference type="SUPFAM" id="SSF53850">
    <property type="entry name" value="Periplasmic binding protein-like II"/>
    <property type="match status" value="1"/>
</dbReference>
<dbReference type="PaxDb" id="3055-EDP03586"/>
<sequence length="677" mass="72442">MEVCLAILLLGTVAMAKGPVAAPDKPIRVCVLDSPPTVGLKNGVKLNDGQSLTPSAAKDNLQGMGIDMVDVLFNQILKWNFTIVYYTFAQMGFSRILYDVRVQENCDVAVQSFFISASRDLCTKACPLPDNSTVLQSDSDYEKFACCVDFSQPFYDGGWTITSKISDGSNVNYFSVFFQRDIVHIIAVAVITTFVIAHVVWLVERWGPGHVWVEEEDAVVDPNSDLASSAFSSKYLDALRDGVWFSSNVLLNGVIAPEKRIRTPLGRLIITVWVLFGIFLISFVTSIISSTLTTAQLSASQILTANDLAGRTVCLEEGFYNFFFDSNFPGIGVSKVLVPHLSDCFEELKGGSAEAVFGVRDYSIDYFSQGKGRGLLVSPTIYPQPYGMVWSQSWEYGSAVNEALLLYREDVYATTPSYRDSKRRWYAGDASQIAYGGTAKQAQKVWNWALVYTAVGLVAVYVCLQVLVYIGGRFAHDAADDEEDVAATGSGDLRTDSGHSGASLTRAKSVKAALGTFASKMTARQPSTRVTPNHSTGQIATPSFTARQMMLSSGVSEKALMMASQPSLSTMGSQMLPLPGMGMGSGSGGGAVPAVVIPSNRAQTLGSGGVLKTANGSVGGNKGNGVGGGSSGGVRSPSFMLRSAAGSASRVRIVTETSNRVEDFRQEEDGGGGKQSV</sequence>
<evidence type="ECO:0000256" key="3">
    <source>
        <dbReference type="SAM" id="SignalP"/>
    </source>
</evidence>
<evidence type="ECO:0000256" key="1">
    <source>
        <dbReference type="SAM" id="MobiDB-lite"/>
    </source>
</evidence>
<dbReference type="PANTHER" id="PTHR10211:SF0">
    <property type="entry name" value="DEOXYRIBODIPYRIMIDINE PHOTO-LYASE"/>
    <property type="match status" value="1"/>
</dbReference>
<dbReference type="RefSeq" id="XP_001693017.2">
    <property type="nucleotide sequence ID" value="XM_001692965.2"/>
</dbReference>
<dbReference type="InParanoid" id="A0A2K3D4Y6"/>
<feature type="region of interest" description="Disordered" evidence="1">
    <location>
        <begin position="486"/>
        <end position="506"/>
    </location>
</feature>
<dbReference type="STRING" id="3055.A0A2K3D4Y6"/>
<dbReference type="SUPFAM" id="SSF81324">
    <property type="entry name" value="Voltage-gated potassium channels"/>
    <property type="match status" value="1"/>
</dbReference>
<evidence type="ECO:0000313" key="5">
    <source>
        <dbReference type="Proteomes" id="UP000006906"/>
    </source>
</evidence>
<keyword evidence="2" id="KW-0812">Transmembrane</keyword>
<dbReference type="PANTHER" id="PTHR10211">
    <property type="entry name" value="DEOXYRIBODIPYRIMIDINE PHOTOLYASE"/>
    <property type="match status" value="1"/>
</dbReference>
<dbReference type="Proteomes" id="UP000006906">
    <property type="component" value="Chromosome 12"/>
</dbReference>
<feature type="transmembrane region" description="Helical" evidence="2">
    <location>
        <begin position="268"/>
        <end position="288"/>
    </location>
</feature>
<dbReference type="Gene3D" id="1.10.287.70">
    <property type="match status" value="1"/>
</dbReference>
<protein>
    <submittedName>
        <fullName evidence="4">Uncharacterized protein</fullName>
    </submittedName>
</protein>
<dbReference type="OrthoDB" id="530947at2759"/>
<dbReference type="Gramene" id="PNW75589">
    <property type="protein sequence ID" value="PNW75589"/>
    <property type="gene ID" value="CHLRE_12g532850v5"/>
</dbReference>
<name>A0A2K3D4Y6_CHLRE</name>
<keyword evidence="2" id="KW-1133">Transmembrane helix</keyword>
<keyword evidence="3" id="KW-0732">Signal</keyword>
<dbReference type="KEGG" id="cre:CHLRE_12g532850v5"/>
<organism evidence="4 5">
    <name type="scientific">Chlamydomonas reinhardtii</name>
    <name type="common">Chlamydomonas smithii</name>
    <dbReference type="NCBI Taxonomy" id="3055"/>
    <lineage>
        <taxon>Eukaryota</taxon>
        <taxon>Viridiplantae</taxon>
        <taxon>Chlorophyta</taxon>
        <taxon>core chlorophytes</taxon>
        <taxon>Chlorophyceae</taxon>
        <taxon>CS clade</taxon>
        <taxon>Chlamydomonadales</taxon>
        <taxon>Chlamydomonadaceae</taxon>
        <taxon>Chlamydomonas</taxon>
    </lineage>
</organism>
<evidence type="ECO:0000256" key="2">
    <source>
        <dbReference type="SAM" id="Phobius"/>
    </source>
</evidence>
<dbReference type="EMBL" id="CM008973">
    <property type="protein sequence ID" value="PNW75589.1"/>
    <property type="molecule type" value="Genomic_DNA"/>
</dbReference>
<feature type="chain" id="PRO_5014386044" evidence="3">
    <location>
        <begin position="17"/>
        <end position="677"/>
    </location>
</feature>
<reference evidence="4 5" key="1">
    <citation type="journal article" date="2007" name="Science">
        <title>The Chlamydomonas genome reveals the evolution of key animal and plant functions.</title>
        <authorList>
            <person name="Merchant S.S."/>
            <person name="Prochnik S.E."/>
            <person name="Vallon O."/>
            <person name="Harris E.H."/>
            <person name="Karpowicz S.J."/>
            <person name="Witman G.B."/>
            <person name="Terry A."/>
            <person name="Salamov A."/>
            <person name="Fritz-Laylin L.K."/>
            <person name="Marechal-Drouard L."/>
            <person name="Marshall W.F."/>
            <person name="Qu L.H."/>
            <person name="Nelson D.R."/>
            <person name="Sanderfoot A.A."/>
            <person name="Spalding M.H."/>
            <person name="Kapitonov V.V."/>
            <person name="Ren Q."/>
            <person name="Ferris P."/>
            <person name="Lindquist E."/>
            <person name="Shapiro H."/>
            <person name="Lucas S.M."/>
            <person name="Grimwood J."/>
            <person name="Schmutz J."/>
            <person name="Cardol P."/>
            <person name="Cerutti H."/>
            <person name="Chanfreau G."/>
            <person name="Chen C.L."/>
            <person name="Cognat V."/>
            <person name="Croft M.T."/>
            <person name="Dent R."/>
            <person name="Dutcher S."/>
            <person name="Fernandez E."/>
            <person name="Fukuzawa H."/>
            <person name="Gonzalez-Ballester D."/>
            <person name="Gonzalez-Halphen D."/>
            <person name="Hallmann A."/>
            <person name="Hanikenne M."/>
            <person name="Hippler M."/>
            <person name="Inwood W."/>
            <person name="Jabbari K."/>
            <person name="Kalanon M."/>
            <person name="Kuras R."/>
            <person name="Lefebvre P.A."/>
            <person name="Lemaire S.D."/>
            <person name="Lobanov A.V."/>
            <person name="Lohr M."/>
            <person name="Manuell A."/>
            <person name="Meier I."/>
            <person name="Mets L."/>
            <person name="Mittag M."/>
            <person name="Mittelmeier T."/>
            <person name="Moroney J.V."/>
            <person name="Moseley J."/>
            <person name="Napoli C."/>
            <person name="Nedelcu A.M."/>
            <person name="Niyogi K."/>
            <person name="Novoselov S.V."/>
            <person name="Paulsen I.T."/>
            <person name="Pazour G."/>
            <person name="Purton S."/>
            <person name="Ral J.P."/>
            <person name="Riano-Pachon D.M."/>
            <person name="Riekhof W."/>
            <person name="Rymarquis L."/>
            <person name="Schroda M."/>
            <person name="Stern D."/>
            <person name="Umen J."/>
            <person name="Willows R."/>
            <person name="Wilson N."/>
            <person name="Zimmer S.L."/>
            <person name="Allmer J."/>
            <person name="Balk J."/>
            <person name="Bisova K."/>
            <person name="Chen C.J."/>
            <person name="Elias M."/>
            <person name="Gendler K."/>
            <person name="Hauser C."/>
            <person name="Lamb M.R."/>
            <person name="Ledford H."/>
            <person name="Long J.C."/>
            <person name="Minagawa J."/>
            <person name="Page M.D."/>
            <person name="Pan J."/>
            <person name="Pootakham W."/>
            <person name="Roje S."/>
            <person name="Rose A."/>
            <person name="Stahlberg E."/>
            <person name="Terauchi A.M."/>
            <person name="Yang P."/>
            <person name="Ball S."/>
            <person name="Bowler C."/>
            <person name="Dieckmann C.L."/>
            <person name="Gladyshev V.N."/>
            <person name="Green P."/>
            <person name="Jorgensen R."/>
            <person name="Mayfield S."/>
            <person name="Mueller-Roeber B."/>
            <person name="Rajamani S."/>
            <person name="Sayre R.T."/>
            <person name="Brokstein P."/>
            <person name="Dubchak I."/>
            <person name="Goodstein D."/>
            <person name="Hornick L."/>
            <person name="Huang Y.W."/>
            <person name="Jhaveri J."/>
            <person name="Luo Y."/>
            <person name="Martinez D."/>
            <person name="Ngau W.C."/>
            <person name="Otillar B."/>
            <person name="Poliakov A."/>
            <person name="Porter A."/>
            <person name="Szajkowski L."/>
            <person name="Werner G."/>
            <person name="Zhou K."/>
            <person name="Grigoriev I.V."/>
            <person name="Rokhsar D.S."/>
            <person name="Grossman A.R."/>
        </authorList>
    </citation>
    <scope>NUCLEOTIDE SEQUENCE [LARGE SCALE GENOMIC DNA]</scope>
    <source>
        <strain evidence="5">CC-503</strain>
    </source>
</reference>
<dbReference type="GeneID" id="5718546"/>
<keyword evidence="2" id="KW-0472">Membrane</keyword>
<gene>
    <name evidence="4" type="ORF">CHLRE_12g532850v5</name>
</gene>
<feature type="transmembrane region" description="Helical" evidence="2">
    <location>
        <begin position="182"/>
        <end position="203"/>
    </location>
</feature>
<feature type="transmembrane region" description="Helical" evidence="2">
    <location>
        <begin position="445"/>
        <end position="470"/>
    </location>
</feature>
<accession>A0A2K3D4Y6</accession>